<evidence type="ECO:0000313" key="2">
    <source>
        <dbReference type="EMBL" id="MDU8885114.1"/>
    </source>
</evidence>
<comment type="caution">
    <text evidence="2">The sequence shown here is derived from an EMBL/GenBank/DDBJ whole genome shotgun (WGS) entry which is preliminary data.</text>
</comment>
<name>A0ABU3U3Y0_9FLAO</name>
<dbReference type="InterPro" id="IPR017853">
    <property type="entry name" value="GH"/>
</dbReference>
<keyword evidence="3" id="KW-1185">Reference proteome</keyword>
<feature type="signal peptide" evidence="1">
    <location>
        <begin position="1"/>
        <end position="23"/>
    </location>
</feature>
<dbReference type="Proteomes" id="UP001268651">
    <property type="component" value="Unassembled WGS sequence"/>
</dbReference>
<evidence type="ECO:0000313" key="3">
    <source>
        <dbReference type="Proteomes" id="UP001268651"/>
    </source>
</evidence>
<organism evidence="2 3">
    <name type="scientific">Gilvirhabdus luticola</name>
    <dbReference type="NCBI Taxonomy" id="3079858"/>
    <lineage>
        <taxon>Bacteria</taxon>
        <taxon>Pseudomonadati</taxon>
        <taxon>Bacteroidota</taxon>
        <taxon>Flavobacteriia</taxon>
        <taxon>Flavobacteriales</taxon>
        <taxon>Flavobacteriaceae</taxon>
        <taxon>Gilvirhabdus</taxon>
    </lineage>
</organism>
<accession>A0ABU3U3Y0</accession>
<protein>
    <recommendedName>
        <fullName evidence="4">Glycoside hydrolase family 5 domain-containing protein</fullName>
    </recommendedName>
</protein>
<dbReference type="Gene3D" id="3.20.20.80">
    <property type="entry name" value="Glycosidases"/>
    <property type="match status" value="1"/>
</dbReference>
<evidence type="ECO:0008006" key="4">
    <source>
        <dbReference type="Google" id="ProtNLM"/>
    </source>
</evidence>
<reference evidence="2 3" key="1">
    <citation type="submission" date="2023-10" db="EMBL/GenBank/DDBJ databases">
        <title>Marimonas sp. nov. isolated from tidal mud flat.</title>
        <authorList>
            <person name="Jaincy N.J."/>
            <person name="Srinivasan S."/>
            <person name="Lee S.-S."/>
        </authorList>
    </citation>
    <scope>NUCLEOTIDE SEQUENCE [LARGE SCALE GENOMIC DNA]</scope>
    <source>
        <strain evidence="2 3">MJ-SS3</strain>
    </source>
</reference>
<dbReference type="RefSeq" id="WP_316660975.1">
    <property type="nucleotide sequence ID" value="NZ_JAWHTF010000001.1"/>
</dbReference>
<proteinExistence type="predicted"/>
<dbReference type="SUPFAM" id="SSF51445">
    <property type="entry name" value="(Trans)glycosidases"/>
    <property type="match status" value="1"/>
</dbReference>
<feature type="chain" id="PRO_5046511295" description="Glycoside hydrolase family 5 domain-containing protein" evidence="1">
    <location>
        <begin position="24"/>
        <end position="865"/>
    </location>
</feature>
<gene>
    <name evidence="2" type="ORF">RXV94_03005</name>
</gene>
<keyword evidence="1" id="KW-0732">Signal</keyword>
<dbReference type="EMBL" id="JAWHTF010000001">
    <property type="protein sequence ID" value="MDU8885114.1"/>
    <property type="molecule type" value="Genomic_DNA"/>
</dbReference>
<sequence length="865" mass="99442">MKTNFFSKGILIFCCLLFANSFAQRSPNGKNVYVDDNGVMRWSETKKEVKGFGVNYSVPFAHAYRQAKQMGIDPKEAIDNDVYHFTRLGFDLYRLHVWDTEISDTLGNLIENEHLKTFDYLLKKLKDNNINYVITPIAFWGNGWPEPNEDTPGFSAKYGKANCLENPECIKAQYNYLEQFLNHVNPYTGIAYKDEPNLIAFEVSNEPHHRGETEEVTEFVKGMTNAMRKTGTKKPIFYNMSHAVHFMDAYYKGNVQGGTFQWYPTGLGYGKELSGNLLPNVNDYNMPFDSVFKINKGAKLVYEFDAADVGRSYIYPAMARSFRTAGIQIGTHFAYDPTYLAPHNTEYNTHYMNLSYTPSKALALKISSEVFHEVSMYKEFGVYPENMSFENFKVDYKCDLAEYNSDTKFFYTNSTNSIPNNEKTLKEIAGFGNSSVVKYDGTGAYFLDKINNGIWRLEVMPDAVWVDNPFGRNSPNKTVAVIKWETHKMSVNLNSLGADFNIEAINDGNTFTPKVHDNTFSIRPGTYMISKKGSSKKWKKDDAFKTNKLNDFYAPKTTVNKPWFKHDPTEEITENTTLEILVQYIAPESPKDIMLVGNSGFNNYFSYKMESIGNYQFSATIPSEKLPVGFLNYNIIVKNEDNSQITYPSEKAGNLYDWDFYDRQPYKVAIVSKDNPIYLFNAAEDSDLLVRQWRPEFRLEPTKNRGEAEYRMNIEKLFVADNENLNTKPIYDYSFKHFIIDKIKGRRSDLSTKQEIVFHGRSLNEKPCKLQIALVLDDGASYGSVIEIGTEINDYRLQLSEFEQVKTITLPRPYPSFLPYYLEHSIIPNFDIKRVESIQFSIGPEIPENELEKQHGIGFISVRLE</sequence>
<evidence type="ECO:0000256" key="1">
    <source>
        <dbReference type="SAM" id="SignalP"/>
    </source>
</evidence>